<dbReference type="AlphaFoldDB" id="A0AAQ3L5S5"/>
<name>A0AAQ3L5S5_9BACT</name>
<dbReference type="Proteomes" id="UP001304300">
    <property type="component" value="Chromosome"/>
</dbReference>
<evidence type="ECO:0000313" key="3">
    <source>
        <dbReference type="Proteomes" id="UP001304300"/>
    </source>
</evidence>
<evidence type="ECO:0000256" key="1">
    <source>
        <dbReference type="SAM" id="SignalP"/>
    </source>
</evidence>
<feature type="signal peptide" evidence="1">
    <location>
        <begin position="1"/>
        <end position="20"/>
    </location>
</feature>
<keyword evidence="1" id="KW-0732">Signal</keyword>
<keyword evidence="3" id="KW-1185">Reference proteome</keyword>
<reference evidence="2 3" key="1">
    <citation type="submission" date="2023-10" db="EMBL/GenBank/DDBJ databases">
        <title>Rubellicoccus peritrichatus gen. nov., sp. nov., isolated from an algae of coral reef tank.</title>
        <authorList>
            <person name="Luo J."/>
        </authorList>
    </citation>
    <scope>NUCLEOTIDE SEQUENCE [LARGE SCALE GENOMIC DNA]</scope>
    <source>
        <strain evidence="2 3">CR14</strain>
    </source>
</reference>
<organism evidence="2 3">
    <name type="scientific">Rubellicoccus peritrichatus</name>
    <dbReference type="NCBI Taxonomy" id="3080537"/>
    <lineage>
        <taxon>Bacteria</taxon>
        <taxon>Pseudomonadati</taxon>
        <taxon>Verrucomicrobiota</taxon>
        <taxon>Opitutia</taxon>
        <taxon>Puniceicoccales</taxon>
        <taxon>Cerasicoccaceae</taxon>
        <taxon>Rubellicoccus</taxon>
    </lineage>
</organism>
<sequence length="265" mass="29891">MKVIRLLTFLLICKLGLSFANVSHGIGTDASQGNIDLYQVGDFFVVFFYGNFVTDEMKASGKKDRSSDAYYYTDSLGNFDLFLNDGSTQKCKKYRSDESYYYELSTESDATVTFETVYYSYPDTQYISLQFPHKSSDHAYLNLDKGYDTGADLAFVGIASGVDLDDLGLDTDSDGSYTYKEWEVCIRPTDSAEGGDTIKFHFSANEISSCAEICDLVSDLQLYFDPDTSDDTDFTSNDWDNLSALFYLMYNEYYNTSCNDDDCSD</sequence>
<protein>
    <submittedName>
        <fullName evidence="2">Uncharacterized protein</fullName>
    </submittedName>
</protein>
<dbReference type="EMBL" id="CP136920">
    <property type="protein sequence ID" value="WOO39740.1"/>
    <property type="molecule type" value="Genomic_DNA"/>
</dbReference>
<proteinExistence type="predicted"/>
<gene>
    <name evidence="2" type="ORF">RZN69_14040</name>
</gene>
<dbReference type="RefSeq" id="WP_317831738.1">
    <property type="nucleotide sequence ID" value="NZ_CP136920.1"/>
</dbReference>
<evidence type="ECO:0000313" key="2">
    <source>
        <dbReference type="EMBL" id="WOO39740.1"/>
    </source>
</evidence>
<accession>A0AAQ3L5S5</accession>
<feature type="chain" id="PRO_5042865710" evidence="1">
    <location>
        <begin position="21"/>
        <end position="265"/>
    </location>
</feature>
<dbReference type="KEGG" id="puo:RZN69_14040"/>